<dbReference type="Proteomes" id="UP000247099">
    <property type="component" value="Unassembled WGS sequence"/>
</dbReference>
<evidence type="ECO:0008006" key="3">
    <source>
        <dbReference type="Google" id="ProtNLM"/>
    </source>
</evidence>
<sequence>MLALTAGYYGLDYVKVHTSGDVVAYKRFAKAVMENDHHGVRKVSNKELAAETFRNNEERRKVYQGARVLFTYFEVISQKLARDGKSSSLVVEQVSRVSSGGQTGIWGDREIRVRHTAQLEKENHTWKVAGFIDPAMR</sequence>
<dbReference type="RefSeq" id="WP_110130464.1">
    <property type="nucleotide sequence ID" value="NZ_QHJQ01000003.1"/>
</dbReference>
<organism evidence="1 2">
    <name type="scientific">Coraliomargarita sinensis</name>
    <dbReference type="NCBI Taxonomy" id="2174842"/>
    <lineage>
        <taxon>Bacteria</taxon>
        <taxon>Pseudomonadati</taxon>
        <taxon>Verrucomicrobiota</taxon>
        <taxon>Opitutia</taxon>
        <taxon>Puniceicoccales</taxon>
        <taxon>Coraliomargaritaceae</taxon>
        <taxon>Coraliomargarita</taxon>
    </lineage>
</organism>
<proteinExistence type="predicted"/>
<comment type="caution">
    <text evidence="1">The sequence shown here is derived from an EMBL/GenBank/DDBJ whole genome shotgun (WGS) entry which is preliminary data.</text>
</comment>
<protein>
    <recommendedName>
        <fullName evidence="3">Tim44-like domain-containing protein</fullName>
    </recommendedName>
</protein>
<evidence type="ECO:0000313" key="2">
    <source>
        <dbReference type="Proteomes" id="UP000247099"/>
    </source>
</evidence>
<reference evidence="1 2" key="1">
    <citation type="submission" date="2018-05" db="EMBL/GenBank/DDBJ databases">
        <title>Coraliomargarita sinensis sp. nov., isolated from a marine solar saltern.</title>
        <authorList>
            <person name="Zhou L.Y."/>
        </authorList>
    </citation>
    <scope>NUCLEOTIDE SEQUENCE [LARGE SCALE GENOMIC DNA]</scope>
    <source>
        <strain evidence="1 2">WN38</strain>
    </source>
</reference>
<dbReference type="AlphaFoldDB" id="A0A317ZLF6"/>
<name>A0A317ZLF6_9BACT</name>
<dbReference type="InParanoid" id="A0A317ZLF6"/>
<keyword evidence="2" id="KW-1185">Reference proteome</keyword>
<evidence type="ECO:0000313" key="1">
    <source>
        <dbReference type="EMBL" id="PXA04659.1"/>
    </source>
</evidence>
<dbReference type="EMBL" id="QHJQ01000003">
    <property type="protein sequence ID" value="PXA04659.1"/>
    <property type="molecule type" value="Genomic_DNA"/>
</dbReference>
<accession>A0A317ZLF6</accession>
<dbReference type="OrthoDB" id="9901383at2"/>
<gene>
    <name evidence="1" type="ORF">DDZ13_05665</name>
</gene>